<gene>
    <name evidence="2" type="ORF">M0R89_18505</name>
</gene>
<dbReference type="GeneID" id="72187234"/>
<feature type="transmembrane region" description="Helical" evidence="1">
    <location>
        <begin position="249"/>
        <end position="268"/>
    </location>
</feature>
<feature type="transmembrane region" description="Helical" evidence="1">
    <location>
        <begin position="60"/>
        <end position="80"/>
    </location>
</feature>
<dbReference type="KEGG" id="halx:M0R89_18505"/>
<feature type="transmembrane region" description="Helical" evidence="1">
    <location>
        <begin position="28"/>
        <end position="48"/>
    </location>
</feature>
<organism evidence="2 3">
    <name type="scientific">Halorussus limi</name>
    <dbReference type="NCBI Taxonomy" id="2938695"/>
    <lineage>
        <taxon>Archaea</taxon>
        <taxon>Methanobacteriati</taxon>
        <taxon>Methanobacteriota</taxon>
        <taxon>Stenosarchaea group</taxon>
        <taxon>Halobacteria</taxon>
        <taxon>Halobacteriales</taxon>
        <taxon>Haladaptataceae</taxon>
        <taxon>Halorussus</taxon>
    </lineage>
</organism>
<geneLocation type="plasmid" evidence="2 3">
    <name>unnamed1</name>
</geneLocation>
<dbReference type="RefSeq" id="WP_248652558.1">
    <property type="nucleotide sequence ID" value="NZ_CP096660.1"/>
</dbReference>
<keyword evidence="1" id="KW-0812">Transmembrane</keyword>
<dbReference type="InterPro" id="IPR058278">
    <property type="entry name" value="DUF7972"/>
</dbReference>
<keyword evidence="1" id="KW-1133">Transmembrane helix</keyword>
<feature type="transmembrane region" description="Helical" evidence="1">
    <location>
        <begin position="280"/>
        <end position="304"/>
    </location>
</feature>
<dbReference type="AlphaFoldDB" id="A0A8U0HZI1"/>
<dbReference type="EMBL" id="CP096660">
    <property type="protein sequence ID" value="UPV76525.1"/>
    <property type="molecule type" value="Genomic_DNA"/>
</dbReference>
<dbReference type="Proteomes" id="UP000830729">
    <property type="component" value="Plasmid unnamed1"/>
</dbReference>
<evidence type="ECO:0000313" key="3">
    <source>
        <dbReference type="Proteomes" id="UP000830729"/>
    </source>
</evidence>
<proteinExistence type="predicted"/>
<reference evidence="2 3" key="1">
    <citation type="submission" date="2022-04" db="EMBL/GenBank/DDBJ databases">
        <title>Diverse halophilic archaea isolated from saline environments.</title>
        <authorList>
            <person name="Cui H.-L."/>
        </authorList>
    </citation>
    <scope>NUCLEOTIDE SEQUENCE [LARGE SCALE GENOMIC DNA]</scope>
    <source>
        <strain evidence="2 3">XZYJT49</strain>
        <plasmid evidence="2 3">unnamed1</plasmid>
    </source>
</reference>
<evidence type="ECO:0000313" key="2">
    <source>
        <dbReference type="EMBL" id="UPV76525.1"/>
    </source>
</evidence>
<name>A0A8U0HZI1_9EURY</name>
<sequence length="333" mass="36914">MSETDRGTITSREAGGARRWFLLTGRRTAVTVVLLAVVAVPFVAAGLLDLATVTTPSRVLWFLNGTVNGLLTLVPISVGVNQIVLSHEFGSIEDLYERRRAVVEFRERVERRTETEVSSPRAAEFFRTLLDAVAETGRAFRNEWESDGEVPDEVEAYVRSVVAEAERTSDELTEDGDTMLKTLLTVLAYDDSVQFYETRRVRDEFGAELRDETSAKLYRVEELFTEIDAGRQYLKTVVVERQLARLSRLLIYTGIPSIAVAAVGIFTYRDVAWLTLSKPVLVGVAAAIVVTSLVPLAVLAAYILRVATIARRTAAFGPFVEASKFESDGNARR</sequence>
<protein>
    <submittedName>
        <fullName evidence="2">Uncharacterized protein</fullName>
    </submittedName>
</protein>
<dbReference type="Pfam" id="PF25927">
    <property type="entry name" value="DUF7972"/>
    <property type="match status" value="1"/>
</dbReference>
<accession>A0A8U0HZI1</accession>
<evidence type="ECO:0000256" key="1">
    <source>
        <dbReference type="SAM" id="Phobius"/>
    </source>
</evidence>
<keyword evidence="3" id="KW-1185">Reference proteome</keyword>
<keyword evidence="1" id="KW-0472">Membrane</keyword>
<keyword evidence="2" id="KW-0614">Plasmid</keyword>